<dbReference type="AlphaFoldDB" id="A0A8T8E6V5"/>
<dbReference type="OrthoDB" id="196544at2157"/>
<accession>A0A8T8E6V5</accession>
<name>A0A8T8E6V5_9EURY</name>
<dbReference type="RefSeq" id="WP_204749484.1">
    <property type="nucleotide sequence ID" value="NZ_CP069189.1"/>
</dbReference>
<geneLocation type="plasmid" evidence="1 2">
    <name>pHTS138</name>
</geneLocation>
<sequence length="260" mass="29440">MSEKRKDQTRRTVLKAVSTGSLSIFAMSSASANNRDNSVDTSFNPQNKEEVAKFIDSSFEYANIVRERSKDTPRAEEKIKSERDRILDRLTEKQLKAIERFWDEEIGMEQERRITNLNTESLGVQSASTQDIDAWELSSFEETVSANVKVPIVDKSFDAIEYTHSVEWEHKAGEGVRAISSTGSGSGDRFTLAKWSYEGDEDEEITIRQDGNFFNSDLTGVFDRCVLTGLSFTCTTTDRLYTRVSGNWSGDGNLTRHELR</sequence>
<keyword evidence="1" id="KW-0614">Plasmid</keyword>
<dbReference type="InterPro" id="IPR006311">
    <property type="entry name" value="TAT_signal"/>
</dbReference>
<reference evidence="1 2" key="1">
    <citation type="submission" date="2021-01" db="EMBL/GenBank/DDBJ databases">
        <title>Genome Sequence and Methylation Pattern of Haloterrigena salifodinae BOL5-1, An Extremely Halophilic Archaeon from a Bolivian Salt Mine.</title>
        <authorList>
            <person name="DasSarma P."/>
            <person name="Anton B.P."/>
            <person name="DasSarma S.L."/>
            <person name="von Ehrenheim H.A.L."/>
            <person name="Martinez F.L."/>
            <person name="Guzman D."/>
            <person name="Roberts R.J."/>
            <person name="DasSarma S."/>
        </authorList>
    </citation>
    <scope>NUCLEOTIDE SEQUENCE [LARGE SCALE GENOMIC DNA]</scope>
    <source>
        <strain evidence="1 2">BOL5-1</strain>
        <plasmid evidence="1 2">pHTS138</plasmid>
    </source>
</reference>
<proteinExistence type="predicted"/>
<gene>
    <name evidence="1" type="ORF">JMJ58_21065</name>
</gene>
<dbReference type="PROSITE" id="PS51318">
    <property type="entry name" value="TAT"/>
    <property type="match status" value="1"/>
</dbReference>
<dbReference type="Proteomes" id="UP000637819">
    <property type="component" value="Plasmid pHTS138"/>
</dbReference>
<evidence type="ECO:0000313" key="1">
    <source>
        <dbReference type="EMBL" id="QRV17449.1"/>
    </source>
</evidence>
<evidence type="ECO:0000313" key="2">
    <source>
        <dbReference type="Proteomes" id="UP000637819"/>
    </source>
</evidence>
<organism evidence="1 2">
    <name type="scientific">Haloterrigena salifodinae</name>
    <dbReference type="NCBI Taxonomy" id="2675099"/>
    <lineage>
        <taxon>Archaea</taxon>
        <taxon>Methanobacteriati</taxon>
        <taxon>Methanobacteriota</taxon>
        <taxon>Stenosarchaea group</taxon>
        <taxon>Halobacteria</taxon>
        <taxon>Halobacteriales</taxon>
        <taxon>Natrialbaceae</taxon>
        <taxon>Haloterrigena</taxon>
    </lineage>
</organism>
<dbReference type="EMBL" id="CP069189">
    <property type="protein sequence ID" value="QRV17449.1"/>
    <property type="molecule type" value="Genomic_DNA"/>
</dbReference>
<keyword evidence="2" id="KW-1185">Reference proteome</keyword>
<protein>
    <submittedName>
        <fullName evidence="1">Uncharacterized protein</fullName>
    </submittedName>
</protein>
<dbReference type="GeneID" id="62877671"/>
<dbReference type="KEGG" id="hsal:JMJ58_21065"/>